<accession>A0A4R7UQW4</accession>
<name>A0A4R7UQW4_9PSEU</name>
<protein>
    <recommendedName>
        <fullName evidence="3">Phage integrase family protein</fullName>
    </recommendedName>
</protein>
<sequence>MWVHVRRQLRTVDRTLAFALPKALPKGNKTRTVPLSPGVLAEIKDHLTSHPPTTVTLPWRKSTGDPVTVRLLATGEDGRRYTGDLFTKTV</sequence>
<gene>
    <name evidence="1" type="ORF">CLV71_13054</name>
</gene>
<dbReference type="Proteomes" id="UP000294927">
    <property type="component" value="Unassembled WGS sequence"/>
</dbReference>
<evidence type="ECO:0008006" key="3">
    <source>
        <dbReference type="Google" id="ProtNLM"/>
    </source>
</evidence>
<comment type="caution">
    <text evidence="1">The sequence shown here is derived from an EMBL/GenBank/DDBJ whole genome shotgun (WGS) entry which is preliminary data.</text>
</comment>
<reference evidence="1 2" key="1">
    <citation type="submission" date="2019-03" db="EMBL/GenBank/DDBJ databases">
        <title>Genomic Encyclopedia of Archaeal and Bacterial Type Strains, Phase II (KMG-II): from individual species to whole genera.</title>
        <authorList>
            <person name="Goeker M."/>
        </authorList>
    </citation>
    <scope>NUCLEOTIDE SEQUENCE [LARGE SCALE GENOMIC DNA]</scope>
    <source>
        <strain evidence="1 2">DSM 45499</strain>
    </source>
</reference>
<dbReference type="RefSeq" id="WP_243867453.1">
    <property type="nucleotide sequence ID" value="NZ_SOCP01000030.1"/>
</dbReference>
<organism evidence="1 2">
    <name type="scientific">Actinophytocola oryzae</name>
    <dbReference type="NCBI Taxonomy" id="502181"/>
    <lineage>
        <taxon>Bacteria</taxon>
        <taxon>Bacillati</taxon>
        <taxon>Actinomycetota</taxon>
        <taxon>Actinomycetes</taxon>
        <taxon>Pseudonocardiales</taxon>
        <taxon>Pseudonocardiaceae</taxon>
    </lineage>
</organism>
<dbReference type="EMBL" id="SOCP01000030">
    <property type="protein sequence ID" value="TDV36848.1"/>
    <property type="molecule type" value="Genomic_DNA"/>
</dbReference>
<evidence type="ECO:0000313" key="1">
    <source>
        <dbReference type="EMBL" id="TDV36848.1"/>
    </source>
</evidence>
<keyword evidence="2" id="KW-1185">Reference proteome</keyword>
<evidence type="ECO:0000313" key="2">
    <source>
        <dbReference type="Proteomes" id="UP000294927"/>
    </source>
</evidence>
<proteinExistence type="predicted"/>
<dbReference type="AlphaFoldDB" id="A0A4R7UQW4"/>